<dbReference type="InterPro" id="IPR000477">
    <property type="entry name" value="RT_dom"/>
</dbReference>
<keyword evidence="3" id="KW-1185">Reference proteome</keyword>
<dbReference type="AlphaFoldDB" id="A0A6H5GRE2"/>
<evidence type="ECO:0000313" key="2">
    <source>
        <dbReference type="EMBL" id="CAB0006707.1"/>
    </source>
</evidence>
<reference evidence="2 3" key="1">
    <citation type="submission" date="2020-02" db="EMBL/GenBank/DDBJ databases">
        <authorList>
            <person name="Ferguson B K."/>
        </authorList>
    </citation>
    <scope>NUCLEOTIDE SEQUENCE [LARGE SCALE GENOMIC DNA]</scope>
</reference>
<gene>
    <name evidence="2" type="ORF">NTEN_LOCUS12184</name>
</gene>
<evidence type="ECO:0000313" key="3">
    <source>
        <dbReference type="Proteomes" id="UP000479000"/>
    </source>
</evidence>
<name>A0A6H5GRE2_9HEMI</name>
<proteinExistence type="predicted"/>
<evidence type="ECO:0000259" key="1">
    <source>
        <dbReference type="Pfam" id="PF00078"/>
    </source>
</evidence>
<protein>
    <recommendedName>
        <fullName evidence="1">Reverse transcriptase domain-containing protein</fullName>
    </recommendedName>
</protein>
<dbReference type="EMBL" id="CADCXU010018260">
    <property type="protein sequence ID" value="CAB0006707.1"/>
    <property type="molecule type" value="Genomic_DNA"/>
</dbReference>
<dbReference type="Pfam" id="PF00078">
    <property type="entry name" value="RVT_1"/>
    <property type="match status" value="1"/>
</dbReference>
<dbReference type="Proteomes" id="UP000479000">
    <property type="component" value="Unassembled WGS sequence"/>
</dbReference>
<sequence>MFNWFLKLQSMGKERLPRTGFYRLLELGSSLTPAVQAAARSGGLRGTPGTAGLCPTETTARTLWRTLCSAWKTLRARVNLLSTKSQETAFSVKIENALSTSRTIRSGVLQGSVWGPLLYRLYVSDVPNSPTTVSAMFADDEAILSRDRDGLVATTGLQEHLGEIALWSKKWRLVMNSSKSFNVIFTYRRNHVVCPLSLDGAIIPTTDA</sequence>
<dbReference type="OrthoDB" id="6624654at2759"/>
<accession>A0A6H5GRE2</accession>
<feature type="non-terminal residue" evidence="2">
    <location>
        <position position="208"/>
    </location>
</feature>
<feature type="domain" description="Reverse transcriptase" evidence="1">
    <location>
        <begin position="87"/>
        <end position="181"/>
    </location>
</feature>
<organism evidence="2 3">
    <name type="scientific">Nesidiocoris tenuis</name>
    <dbReference type="NCBI Taxonomy" id="355587"/>
    <lineage>
        <taxon>Eukaryota</taxon>
        <taxon>Metazoa</taxon>
        <taxon>Ecdysozoa</taxon>
        <taxon>Arthropoda</taxon>
        <taxon>Hexapoda</taxon>
        <taxon>Insecta</taxon>
        <taxon>Pterygota</taxon>
        <taxon>Neoptera</taxon>
        <taxon>Paraneoptera</taxon>
        <taxon>Hemiptera</taxon>
        <taxon>Heteroptera</taxon>
        <taxon>Panheteroptera</taxon>
        <taxon>Cimicomorpha</taxon>
        <taxon>Miridae</taxon>
        <taxon>Dicyphina</taxon>
        <taxon>Nesidiocoris</taxon>
    </lineage>
</organism>